<feature type="binding site" description="axial binding residue" evidence="7">
    <location>
        <position position="407"/>
    </location>
    <ligand>
        <name>heme</name>
        <dbReference type="ChEBI" id="CHEBI:30413"/>
    </ligand>
    <ligandPart>
        <name>Fe</name>
        <dbReference type="ChEBI" id="CHEBI:18248"/>
    </ligandPart>
</feature>
<evidence type="ECO:0000256" key="5">
    <source>
        <dbReference type="ARBA" id="ARBA00023004"/>
    </source>
</evidence>
<dbReference type="InterPro" id="IPR050196">
    <property type="entry name" value="Cytochrome_P450_Monoox"/>
</dbReference>
<evidence type="ECO:0000256" key="2">
    <source>
        <dbReference type="ARBA" id="ARBA00022617"/>
    </source>
</evidence>
<name>W0RSU0_9BACT</name>
<evidence type="ECO:0000256" key="8">
    <source>
        <dbReference type="RuleBase" id="RU000461"/>
    </source>
</evidence>
<dbReference type="PANTHER" id="PTHR24291">
    <property type="entry name" value="CYTOCHROME P450 FAMILY 4"/>
    <property type="match status" value="1"/>
</dbReference>
<keyword evidence="10" id="KW-1185">Reference proteome</keyword>
<evidence type="ECO:0000256" key="3">
    <source>
        <dbReference type="ARBA" id="ARBA00022723"/>
    </source>
</evidence>
<evidence type="ECO:0000256" key="7">
    <source>
        <dbReference type="PIRSR" id="PIRSR602403-1"/>
    </source>
</evidence>
<dbReference type="OrthoDB" id="9764248at2"/>
<gene>
    <name evidence="9" type="ORF">J421_6206</name>
</gene>
<evidence type="ECO:0000256" key="1">
    <source>
        <dbReference type="ARBA" id="ARBA00010617"/>
    </source>
</evidence>
<dbReference type="PRINTS" id="PR00465">
    <property type="entry name" value="EP450IV"/>
</dbReference>
<dbReference type="InterPro" id="IPR002403">
    <property type="entry name" value="Cyt_P450_E_grp-IV"/>
</dbReference>
<evidence type="ECO:0000256" key="6">
    <source>
        <dbReference type="ARBA" id="ARBA00023033"/>
    </source>
</evidence>
<dbReference type="EMBL" id="CP007130">
    <property type="protein sequence ID" value="AHG93741.1"/>
    <property type="molecule type" value="Genomic_DNA"/>
</dbReference>
<evidence type="ECO:0000313" key="9">
    <source>
        <dbReference type="EMBL" id="AHG93741.1"/>
    </source>
</evidence>
<dbReference type="Pfam" id="PF00067">
    <property type="entry name" value="p450"/>
    <property type="match status" value="1"/>
</dbReference>
<dbReference type="InterPro" id="IPR017972">
    <property type="entry name" value="Cyt_P450_CS"/>
</dbReference>
<dbReference type="PANTHER" id="PTHR24291:SF50">
    <property type="entry name" value="BIFUNCTIONAL ALBAFLAVENONE MONOOXYGENASE_TERPENE SYNTHASE"/>
    <property type="match status" value="1"/>
</dbReference>
<dbReference type="InterPro" id="IPR001128">
    <property type="entry name" value="Cyt_P450"/>
</dbReference>
<dbReference type="InterPro" id="IPR036396">
    <property type="entry name" value="Cyt_P450_sf"/>
</dbReference>
<evidence type="ECO:0000256" key="4">
    <source>
        <dbReference type="ARBA" id="ARBA00023002"/>
    </source>
</evidence>
<dbReference type="Gene3D" id="1.10.630.10">
    <property type="entry name" value="Cytochrome P450"/>
    <property type="match status" value="1"/>
</dbReference>
<dbReference type="GO" id="GO:0020037">
    <property type="term" value="F:heme binding"/>
    <property type="evidence" value="ECO:0007669"/>
    <property type="project" value="InterPro"/>
</dbReference>
<dbReference type="SUPFAM" id="SSF48264">
    <property type="entry name" value="Cytochrome P450"/>
    <property type="match status" value="1"/>
</dbReference>
<keyword evidence="3 7" id="KW-0479">Metal-binding</keyword>
<proteinExistence type="inferred from homology"/>
<dbReference type="AlphaFoldDB" id="W0RSU0"/>
<dbReference type="HOGENOM" id="CLU_001570_5_1_0"/>
<keyword evidence="6 8" id="KW-0503">Monooxygenase</keyword>
<comment type="cofactor">
    <cofactor evidence="7">
        <name>heme</name>
        <dbReference type="ChEBI" id="CHEBI:30413"/>
    </cofactor>
</comment>
<keyword evidence="2 7" id="KW-0349">Heme</keyword>
<accession>W0RSU0</accession>
<dbReference type="Proteomes" id="UP000019151">
    <property type="component" value="Plasmid 2"/>
</dbReference>
<sequence length="481" mass="52705">MTSIAAEAPLLRGHWLFGNSRDAQRDLLGLYANAARLGDVVQLRAAISGIKWYAFYSPTAIERVLHGNGRNYVKPPIIVRTFTQLTGLSVFTLESDAWLARRRLLQPAFHRERLGALAGVMESATRDTIERWAAIARRGDEVDLADEMTRVTLRVASEALFGRDLSADLDATGDELRVALAHVGYRMNRLPVPLWIPSRRNRRFLRARRALDALCHAAIAERRRAIAADRIDGDGRGALLDLLLGARDAETGAALDDAAIRDEVMTALLAGHETTAAAMAWAWALLAEHAGAADRVTAEADAALGTEVPRVADLARLPYARRVVDETLRLYPPAWAQPRQAVSDDVVDGVRVPAGAVIALAYWVTHRRRDVWGDDADAFDPDRFLPERSAGRSRWAYAPFGGGQRQCIGQQFALMESHLLIAALGRRFRVTLVRAERPEPDATFTLRPRGGVRATLRDLAVEPPGAVSSAGAAPRRAPASR</sequence>
<reference evidence="9 10" key="1">
    <citation type="journal article" date="2014" name="Genome Announc.">
        <title>Genome Sequence and Methylome of Soil Bacterium Gemmatirosa kalamazoonensis KBS708T, a Member of the Rarely Cultivated Gemmatimonadetes Phylum.</title>
        <authorList>
            <person name="Debruyn J.M."/>
            <person name="Radosevich M."/>
            <person name="Wommack K.E."/>
            <person name="Polson S.W."/>
            <person name="Hauser L.J."/>
            <person name="Fawaz M.N."/>
            <person name="Korlach J."/>
            <person name="Tsai Y.C."/>
        </authorList>
    </citation>
    <scope>NUCLEOTIDE SEQUENCE [LARGE SCALE GENOMIC DNA]</scope>
    <source>
        <strain evidence="9 10">KBS708</strain>
        <plasmid evidence="10">Plasmid 2</plasmid>
    </source>
</reference>
<keyword evidence="9" id="KW-0614">Plasmid</keyword>
<dbReference type="GO" id="GO:0005506">
    <property type="term" value="F:iron ion binding"/>
    <property type="evidence" value="ECO:0007669"/>
    <property type="project" value="InterPro"/>
</dbReference>
<protein>
    <submittedName>
        <fullName evidence="9">Cytochrome P450</fullName>
    </submittedName>
</protein>
<dbReference type="eggNOG" id="COG2124">
    <property type="taxonomic scope" value="Bacteria"/>
</dbReference>
<dbReference type="GO" id="GO:0004497">
    <property type="term" value="F:monooxygenase activity"/>
    <property type="evidence" value="ECO:0007669"/>
    <property type="project" value="UniProtKB-KW"/>
</dbReference>
<comment type="similarity">
    <text evidence="1 8">Belongs to the cytochrome P450 family.</text>
</comment>
<dbReference type="RefSeq" id="WP_025415033.1">
    <property type="nucleotide sequence ID" value="NZ_CP007130.1"/>
</dbReference>
<dbReference type="InParanoid" id="W0RSU0"/>
<evidence type="ECO:0000313" key="10">
    <source>
        <dbReference type="Proteomes" id="UP000019151"/>
    </source>
</evidence>
<keyword evidence="5 7" id="KW-0408">Iron</keyword>
<dbReference type="KEGG" id="gba:J421_6206"/>
<geneLocation type="plasmid" evidence="9 10">
    <name>2</name>
</geneLocation>
<keyword evidence="4 8" id="KW-0560">Oxidoreductase</keyword>
<organism evidence="9 10">
    <name type="scientific">Gemmatirosa kalamazoonensis</name>
    <dbReference type="NCBI Taxonomy" id="861299"/>
    <lineage>
        <taxon>Bacteria</taxon>
        <taxon>Pseudomonadati</taxon>
        <taxon>Gemmatimonadota</taxon>
        <taxon>Gemmatimonadia</taxon>
        <taxon>Gemmatimonadales</taxon>
        <taxon>Gemmatimonadaceae</taxon>
        <taxon>Gemmatirosa</taxon>
    </lineage>
</organism>
<dbReference type="GO" id="GO:0016705">
    <property type="term" value="F:oxidoreductase activity, acting on paired donors, with incorporation or reduction of molecular oxygen"/>
    <property type="evidence" value="ECO:0007669"/>
    <property type="project" value="InterPro"/>
</dbReference>
<dbReference type="PROSITE" id="PS00086">
    <property type="entry name" value="CYTOCHROME_P450"/>
    <property type="match status" value="1"/>
</dbReference>
<dbReference type="PRINTS" id="PR00385">
    <property type="entry name" value="P450"/>
</dbReference>